<proteinExistence type="predicted"/>
<evidence type="ECO:0000313" key="2">
    <source>
        <dbReference type="Proteomes" id="UP000199689"/>
    </source>
</evidence>
<dbReference type="Proteomes" id="UP000199689">
    <property type="component" value="Unassembled WGS sequence"/>
</dbReference>
<name>A0A1G5WSS2_9FIRM</name>
<dbReference type="OrthoDB" id="9946885at2"/>
<dbReference type="AlphaFoldDB" id="A0A1G5WSS2"/>
<keyword evidence="2" id="KW-1185">Reference proteome</keyword>
<organism evidence="1 2">
    <name type="scientific">Allisonella histaminiformans</name>
    <dbReference type="NCBI Taxonomy" id="209880"/>
    <lineage>
        <taxon>Bacteria</taxon>
        <taxon>Bacillati</taxon>
        <taxon>Bacillota</taxon>
        <taxon>Negativicutes</taxon>
        <taxon>Veillonellales</taxon>
        <taxon>Veillonellaceae</taxon>
        <taxon>Allisonella</taxon>
    </lineage>
</organism>
<evidence type="ECO:0000313" key="1">
    <source>
        <dbReference type="EMBL" id="SDA61082.1"/>
    </source>
</evidence>
<sequence length="52" mass="6277">MKNINDEIKLEQAVREMLQDPMTVREVKVMRDQGKSEEYIRHWLMEMAKLQG</sequence>
<dbReference type="EMBL" id="FMXA01000031">
    <property type="protein sequence ID" value="SDA61082.1"/>
    <property type="molecule type" value="Genomic_DNA"/>
</dbReference>
<dbReference type="RefSeq" id="WP_159427888.1">
    <property type="nucleotide sequence ID" value="NZ_CALJSX010000046.1"/>
</dbReference>
<protein>
    <submittedName>
        <fullName evidence="1">Uncharacterized protein</fullName>
    </submittedName>
</protein>
<gene>
    <name evidence="1" type="ORF">SAMN02910343_01587</name>
</gene>
<accession>A0A1G5WSS2</accession>
<reference evidence="1 2" key="1">
    <citation type="submission" date="2016-10" db="EMBL/GenBank/DDBJ databases">
        <authorList>
            <person name="de Groot N.N."/>
        </authorList>
    </citation>
    <scope>NUCLEOTIDE SEQUENCE [LARGE SCALE GENOMIC DNA]</scope>
    <source>
        <strain evidence="1 2">DSM 15230</strain>
    </source>
</reference>
<dbReference type="GeneID" id="87756627"/>